<dbReference type="EMBL" id="BGPR01006397">
    <property type="protein sequence ID" value="GBN18625.1"/>
    <property type="molecule type" value="Genomic_DNA"/>
</dbReference>
<dbReference type="AlphaFoldDB" id="A0A4Y2LV14"/>
<dbReference type="GO" id="GO:0005576">
    <property type="term" value="C:extracellular region"/>
    <property type="evidence" value="ECO:0007669"/>
    <property type="project" value="InterPro"/>
</dbReference>
<dbReference type="InterPro" id="IPR014044">
    <property type="entry name" value="CAP_dom"/>
</dbReference>
<dbReference type="Gene3D" id="3.40.33.10">
    <property type="entry name" value="CAP"/>
    <property type="match status" value="1"/>
</dbReference>
<dbReference type="OrthoDB" id="6507808at2759"/>
<evidence type="ECO:0000259" key="2">
    <source>
        <dbReference type="SMART" id="SM00198"/>
    </source>
</evidence>
<proteinExistence type="predicted"/>
<reference evidence="3 4" key="1">
    <citation type="journal article" date="2019" name="Sci. Rep.">
        <title>Orb-weaving spider Araneus ventricosus genome elucidates the spidroin gene catalogue.</title>
        <authorList>
            <person name="Kono N."/>
            <person name="Nakamura H."/>
            <person name="Ohtoshi R."/>
            <person name="Moran D.A.P."/>
            <person name="Shinohara A."/>
            <person name="Yoshida Y."/>
            <person name="Fujiwara M."/>
            <person name="Mori M."/>
            <person name="Tomita M."/>
            <person name="Arakawa K."/>
        </authorList>
    </citation>
    <scope>NUCLEOTIDE SEQUENCE [LARGE SCALE GENOMIC DNA]</scope>
</reference>
<evidence type="ECO:0000256" key="1">
    <source>
        <dbReference type="SAM" id="MobiDB-lite"/>
    </source>
</evidence>
<evidence type="ECO:0000313" key="4">
    <source>
        <dbReference type="Proteomes" id="UP000499080"/>
    </source>
</evidence>
<evidence type="ECO:0000313" key="3">
    <source>
        <dbReference type="EMBL" id="GBN18625.1"/>
    </source>
</evidence>
<accession>A0A4Y2LV14</accession>
<dbReference type="PANTHER" id="PTHR10334">
    <property type="entry name" value="CYSTEINE-RICH SECRETORY PROTEIN-RELATED"/>
    <property type="match status" value="1"/>
</dbReference>
<feature type="domain" description="SCP" evidence="2">
    <location>
        <begin position="46"/>
        <end position="181"/>
    </location>
</feature>
<organism evidence="3 4">
    <name type="scientific">Araneus ventricosus</name>
    <name type="common">Orbweaver spider</name>
    <name type="synonym">Epeira ventricosa</name>
    <dbReference type="NCBI Taxonomy" id="182803"/>
    <lineage>
        <taxon>Eukaryota</taxon>
        <taxon>Metazoa</taxon>
        <taxon>Ecdysozoa</taxon>
        <taxon>Arthropoda</taxon>
        <taxon>Chelicerata</taxon>
        <taxon>Arachnida</taxon>
        <taxon>Araneae</taxon>
        <taxon>Araneomorphae</taxon>
        <taxon>Entelegynae</taxon>
        <taxon>Araneoidea</taxon>
        <taxon>Araneidae</taxon>
        <taxon>Araneus</taxon>
    </lineage>
</organism>
<keyword evidence="4" id="KW-1185">Reference proteome</keyword>
<sequence length="381" mass="43435">MTHSTSQQAFSFSRATTLHMPMAVVMKTEYSTAFWGVKNARRNSEDFAQECVRIHNHYRAQHGCPPLHLSYSVSRISAHSNSFKRQFTAAPIWNTGSKNQSSRSKTCEIWSKWIGSGGIPTNSKSKTPSADSNLGPRCEGSGHFTQVIWSSSRELGIGRAISKNNRLYIVANYYPAGNVLRKFAENVPPKIHNYSHMPHYYSRRISSRRIDVDTSTENQHVPQYHRASSRQFGVDSEISTGTLHVPHQYARKVSNRHLDVDTSTGTLHTPHHYTTKISNRQLDTATETLHVPQFYNKRNSSKQFDTNESSAETLYVPQYYTTRNSSKRLDGNDSIENLQTPYRNNHRASSRQYNSDNSTETLYVPQYYARTASSRRLSINT</sequence>
<comment type="caution">
    <text evidence="3">The sequence shown here is derived from an EMBL/GenBank/DDBJ whole genome shotgun (WGS) entry which is preliminary data.</text>
</comment>
<dbReference type="PROSITE" id="PS01009">
    <property type="entry name" value="CRISP_1"/>
    <property type="match status" value="1"/>
</dbReference>
<feature type="compositionally biased region" description="Polar residues" evidence="1">
    <location>
        <begin position="334"/>
        <end position="343"/>
    </location>
</feature>
<protein>
    <recommendedName>
        <fullName evidence="2">SCP domain-containing protein</fullName>
    </recommendedName>
</protein>
<dbReference type="SMART" id="SM00198">
    <property type="entry name" value="SCP"/>
    <property type="match status" value="1"/>
</dbReference>
<dbReference type="SUPFAM" id="SSF55797">
    <property type="entry name" value="PR-1-like"/>
    <property type="match status" value="1"/>
</dbReference>
<gene>
    <name evidence="3" type="ORF">AVEN_227921_2</name>
</gene>
<dbReference type="Proteomes" id="UP000499080">
    <property type="component" value="Unassembled WGS sequence"/>
</dbReference>
<dbReference type="InterPro" id="IPR035940">
    <property type="entry name" value="CAP_sf"/>
</dbReference>
<dbReference type="Pfam" id="PF00188">
    <property type="entry name" value="CAP"/>
    <property type="match status" value="1"/>
</dbReference>
<name>A0A4Y2LV14_ARAVE</name>
<feature type="region of interest" description="Disordered" evidence="1">
    <location>
        <begin position="324"/>
        <end position="358"/>
    </location>
</feature>
<dbReference type="InterPro" id="IPR018244">
    <property type="entry name" value="Allrgn_V5/Tpx1_CS"/>
</dbReference>
<dbReference type="InterPro" id="IPR001283">
    <property type="entry name" value="CRISP-related"/>
</dbReference>